<feature type="coiled-coil region" evidence="3">
    <location>
        <begin position="219"/>
        <end position="246"/>
    </location>
</feature>
<dbReference type="OrthoDB" id="4977at2759"/>
<feature type="compositionally biased region" description="Polar residues" evidence="4">
    <location>
        <begin position="8"/>
        <end position="20"/>
    </location>
</feature>
<proteinExistence type="predicted"/>
<dbReference type="GO" id="GO:0005737">
    <property type="term" value="C:cytoplasm"/>
    <property type="evidence" value="ECO:0007669"/>
    <property type="project" value="UniProtKB-SubCell"/>
</dbReference>
<keyword evidence="6" id="KW-1185">Reference proteome</keyword>
<gene>
    <name evidence="5" type="ORF">ATY40_BA7501271</name>
</gene>
<name>A0A1B2J591_PICPA</name>
<evidence type="ECO:0000256" key="2">
    <source>
        <dbReference type="ARBA" id="ARBA00022490"/>
    </source>
</evidence>
<feature type="coiled-coil region" evidence="3">
    <location>
        <begin position="310"/>
        <end position="369"/>
    </location>
</feature>
<protein>
    <submittedName>
        <fullName evidence="5">BA75_01271T0</fullName>
    </submittedName>
</protein>
<dbReference type="EMBL" id="CP014584">
    <property type="protein sequence ID" value="ANZ73149.1"/>
    <property type="molecule type" value="Genomic_DNA"/>
</dbReference>
<keyword evidence="2" id="KW-0963">Cytoplasm</keyword>
<comment type="subcellular location">
    <subcellularLocation>
        <location evidence="1">Cytoplasm</location>
    </subcellularLocation>
</comment>
<feature type="region of interest" description="Disordered" evidence="4">
    <location>
        <begin position="1"/>
        <end position="42"/>
    </location>
</feature>
<evidence type="ECO:0000313" key="5">
    <source>
        <dbReference type="EMBL" id="ANZ73149.1"/>
    </source>
</evidence>
<evidence type="ECO:0000313" key="6">
    <source>
        <dbReference type="Proteomes" id="UP000094565"/>
    </source>
</evidence>
<keyword evidence="3" id="KW-0175">Coiled coil</keyword>
<dbReference type="Pfam" id="PF04912">
    <property type="entry name" value="Dynamitin"/>
    <property type="match status" value="1"/>
</dbReference>
<dbReference type="Proteomes" id="UP000094565">
    <property type="component" value="Chromosome 1"/>
</dbReference>
<dbReference type="GO" id="GO:0007017">
    <property type="term" value="P:microtubule-based process"/>
    <property type="evidence" value="ECO:0007669"/>
    <property type="project" value="InterPro"/>
</dbReference>
<dbReference type="InterPro" id="IPR028133">
    <property type="entry name" value="Dynamitin"/>
</dbReference>
<evidence type="ECO:0000256" key="1">
    <source>
        <dbReference type="ARBA" id="ARBA00004496"/>
    </source>
</evidence>
<accession>A0A1B2J591</accession>
<evidence type="ECO:0000256" key="3">
    <source>
        <dbReference type="SAM" id="Coils"/>
    </source>
</evidence>
<dbReference type="AlphaFoldDB" id="A0A1B2J591"/>
<organism evidence="5 6">
    <name type="scientific">Komagataella pastoris</name>
    <name type="common">Yeast</name>
    <name type="synonym">Pichia pastoris</name>
    <dbReference type="NCBI Taxonomy" id="4922"/>
    <lineage>
        <taxon>Eukaryota</taxon>
        <taxon>Fungi</taxon>
        <taxon>Dikarya</taxon>
        <taxon>Ascomycota</taxon>
        <taxon>Saccharomycotina</taxon>
        <taxon>Pichiomycetes</taxon>
        <taxon>Pichiales</taxon>
        <taxon>Pichiaceae</taxon>
        <taxon>Komagataella</taxon>
    </lineage>
</organism>
<evidence type="ECO:0000256" key="4">
    <source>
        <dbReference type="SAM" id="MobiDB-lite"/>
    </source>
</evidence>
<sequence>MDFDEQDFQLTSESQTQEVFETSDAESVDNNLSTPYKVVEDPDVSNEPQVYETTKERFLNEIVSNNLTDFSDRITSAYRRTLITGRVQETTDQRLLRIQNELYEIQQQKKNDTTIEGSKQLDRSEELLQMVQGLDLKDSENQGPFRYPADDSLRLDDIEFKESEIPKDNETLSKLINLDHEVAELEKIIGFHDDSNLPITLTLSNIHKKLALLQDPEGLDSVKQQLTALNEEAERVIKSSKKAEREKKLYESSEESTTTPINPILEAKIHTLYDKITSLPRYEKALPSIIDRLKTFQTIQVEAESAIDFSKSLRSNLDLMNSEMKQWEATLDKLEKEYDNTETLFEQNKNDLDQMMNEMDQRLSLLESKLD</sequence>
<dbReference type="GO" id="GO:0005869">
    <property type="term" value="C:dynactin complex"/>
    <property type="evidence" value="ECO:0007669"/>
    <property type="project" value="InterPro"/>
</dbReference>
<reference evidence="5 6" key="1">
    <citation type="submission" date="2016-02" db="EMBL/GenBank/DDBJ databases">
        <title>Comparative genomic and transcriptomic foundation for Pichia pastoris.</title>
        <authorList>
            <person name="Love K.R."/>
            <person name="Shah K.A."/>
            <person name="Whittaker C.A."/>
            <person name="Wu J."/>
            <person name="Bartlett M.C."/>
            <person name="Ma D."/>
            <person name="Leeson R.L."/>
            <person name="Priest M."/>
            <person name="Young S.K."/>
            <person name="Love J.C."/>
        </authorList>
    </citation>
    <scope>NUCLEOTIDE SEQUENCE [LARGE SCALE GENOMIC DNA]</scope>
    <source>
        <strain evidence="5 6">ATCC 28485</strain>
    </source>
</reference>
<dbReference type="PANTHER" id="PTHR15346">
    <property type="entry name" value="DYNACTIN SUBUNIT"/>
    <property type="match status" value="1"/>
</dbReference>